<gene>
    <name evidence="4" type="primary">Esg1</name>
    <name evidence="4" type="ORF">CHATOR_R10925</name>
</gene>
<keyword evidence="3" id="KW-0732">Signal</keyword>
<dbReference type="PANTHER" id="PTHR10814">
    <property type="entry name" value="TRANSDUCIN-LIKE ENHANCER PROTEIN"/>
    <property type="match status" value="1"/>
</dbReference>
<sequence>MQPASLASLGSASGLLALSGALGAQAQLLAKDDRGVHDAEHREQSAAPPPRQLCSPLPQSSLALPNGERARAISEYLSNSKKRKVEEKDFVTDYGSDADKSEDNLVVDEDPSSPRSVHSYSSRENGVEKLPLGRKEAVPLSPTSMASSSSTSPSRSKDVPTVEKAGTPSLKSSTPTSQGDAAAPGSSSVQQFRPAATKAPVDPLALGLRTPLGVQSPYSATFSMAHPAVNGDIAGAGAYASLHLVSPQLNGAAATVGASSYGRS</sequence>
<feature type="compositionally biased region" description="Low complexity" evidence="2">
    <location>
        <begin position="141"/>
        <end position="154"/>
    </location>
</feature>
<comment type="similarity">
    <text evidence="1">Belongs to the WD repeat Groucho/TLE family.</text>
</comment>
<evidence type="ECO:0000313" key="4">
    <source>
        <dbReference type="EMBL" id="NXK57133.1"/>
    </source>
</evidence>
<protein>
    <submittedName>
        <fullName evidence="4">TLE1 protein</fullName>
    </submittedName>
</protein>
<evidence type="ECO:0000256" key="2">
    <source>
        <dbReference type="SAM" id="MobiDB-lite"/>
    </source>
</evidence>
<reference evidence="4 5" key="1">
    <citation type="submission" date="2019-09" db="EMBL/GenBank/DDBJ databases">
        <title>Bird 10,000 Genomes (B10K) Project - Family phase.</title>
        <authorList>
            <person name="Zhang G."/>
        </authorList>
    </citation>
    <scope>NUCLEOTIDE SEQUENCE [LARGE SCALE GENOMIC DNA]</scope>
    <source>
        <strain evidence="4">B10K-DU-011-36</strain>
        <tissue evidence="4">Muscle</tissue>
    </source>
</reference>
<feature type="non-terminal residue" evidence="4">
    <location>
        <position position="1"/>
    </location>
</feature>
<feature type="compositionally biased region" description="Low complexity" evidence="2">
    <location>
        <begin position="113"/>
        <end position="123"/>
    </location>
</feature>
<feature type="chain" id="PRO_5029677219" evidence="3">
    <location>
        <begin position="27"/>
        <end position="264"/>
    </location>
</feature>
<dbReference type="InterPro" id="IPR009146">
    <property type="entry name" value="Groucho_enhance"/>
</dbReference>
<dbReference type="Proteomes" id="UP000537522">
    <property type="component" value="Unassembled WGS sequence"/>
</dbReference>
<dbReference type="EMBL" id="VXAL01021603">
    <property type="protein sequence ID" value="NXK57133.1"/>
    <property type="molecule type" value="Genomic_DNA"/>
</dbReference>
<feature type="compositionally biased region" description="Polar residues" evidence="2">
    <location>
        <begin position="169"/>
        <end position="191"/>
    </location>
</feature>
<organism evidence="4 5">
    <name type="scientific">Chauna torquata</name>
    <name type="common">Southern screamer</name>
    <dbReference type="NCBI Taxonomy" id="30388"/>
    <lineage>
        <taxon>Eukaryota</taxon>
        <taxon>Metazoa</taxon>
        <taxon>Chordata</taxon>
        <taxon>Craniata</taxon>
        <taxon>Vertebrata</taxon>
        <taxon>Euteleostomi</taxon>
        <taxon>Archelosauria</taxon>
        <taxon>Archosauria</taxon>
        <taxon>Dinosauria</taxon>
        <taxon>Saurischia</taxon>
        <taxon>Theropoda</taxon>
        <taxon>Coelurosauria</taxon>
        <taxon>Aves</taxon>
        <taxon>Neognathae</taxon>
        <taxon>Galloanserae</taxon>
        <taxon>Anseriformes</taxon>
        <taxon>Anhimidae</taxon>
        <taxon>Chauna</taxon>
    </lineage>
</organism>
<comment type="caution">
    <text evidence="4">The sequence shown here is derived from an EMBL/GenBank/DDBJ whole genome shotgun (WGS) entry which is preliminary data.</text>
</comment>
<feature type="compositionally biased region" description="Basic and acidic residues" evidence="2">
    <location>
        <begin position="125"/>
        <end position="137"/>
    </location>
</feature>
<evidence type="ECO:0000313" key="5">
    <source>
        <dbReference type="Proteomes" id="UP000537522"/>
    </source>
</evidence>
<dbReference type="AlphaFoldDB" id="A0A7L0KNH9"/>
<evidence type="ECO:0000256" key="1">
    <source>
        <dbReference type="ARBA" id="ARBA00005969"/>
    </source>
</evidence>
<dbReference type="GO" id="GO:0090090">
    <property type="term" value="P:negative regulation of canonical Wnt signaling pathway"/>
    <property type="evidence" value="ECO:0007669"/>
    <property type="project" value="TreeGrafter"/>
</dbReference>
<keyword evidence="5" id="KW-1185">Reference proteome</keyword>
<dbReference type="GO" id="GO:0005634">
    <property type="term" value="C:nucleus"/>
    <property type="evidence" value="ECO:0007669"/>
    <property type="project" value="InterPro"/>
</dbReference>
<dbReference type="GO" id="GO:0005667">
    <property type="term" value="C:transcription regulator complex"/>
    <property type="evidence" value="ECO:0007669"/>
    <property type="project" value="TreeGrafter"/>
</dbReference>
<feature type="region of interest" description="Disordered" evidence="2">
    <location>
        <begin position="33"/>
        <end position="197"/>
    </location>
</feature>
<feature type="compositionally biased region" description="Basic and acidic residues" evidence="2">
    <location>
        <begin position="84"/>
        <end position="103"/>
    </location>
</feature>
<feature type="compositionally biased region" description="Basic and acidic residues" evidence="2">
    <location>
        <begin position="33"/>
        <end position="44"/>
    </location>
</feature>
<feature type="non-terminal residue" evidence="4">
    <location>
        <position position="264"/>
    </location>
</feature>
<dbReference type="GO" id="GO:0003714">
    <property type="term" value="F:transcription corepressor activity"/>
    <property type="evidence" value="ECO:0007669"/>
    <property type="project" value="TreeGrafter"/>
</dbReference>
<proteinExistence type="inferred from homology"/>
<accession>A0A7L0KNH9</accession>
<evidence type="ECO:0000256" key="3">
    <source>
        <dbReference type="SAM" id="SignalP"/>
    </source>
</evidence>
<dbReference type="PANTHER" id="PTHR10814:SF33">
    <property type="entry name" value="TRANSDUCIN-LIKE ENHANCER PROTEIN 7"/>
    <property type="match status" value="1"/>
</dbReference>
<feature type="signal peptide" evidence="3">
    <location>
        <begin position="1"/>
        <end position="26"/>
    </location>
</feature>
<name>A0A7L0KNH9_CHATO</name>